<keyword evidence="3" id="KW-1185">Reference proteome</keyword>
<accession>A0AAV8RQ71</accession>
<proteinExistence type="predicted"/>
<feature type="region of interest" description="Disordered" evidence="1">
    <location>
        <begin position="268"/>
        <end position="302"/>
    </location>
</feature>
<evidence type="ECO:0000313" key="2">
    <source>
        <dbReference type="EMBL" id="KAJ8505799.1"/>
    </source>
</evidence>
<gene>
    <name evidence="2" type="ORF">OPV22_006685</name>
</gene>
<dbReference type="GO" id="GO:0008017">
    <property type="term" value="F:microtubule binding"/>
    <property type="evidence" value="ECO:0007669"/>
    <property type="project" value="InterPro"/>
</dbReference>
<feature type="compositionally biased region" description="Low complexity" evidence="1">
    <location>
        <begin position="318"/>
        <end position="327"/>
    </location>
</feature>
<feature type="compositionally biased region" description="Polar residues" evidence="1">
    <location>
        <begin position="25"/>
        <end position="37"/>
    </location>
</feature>
<evidence type="ECO:0000256" key="1">
    <source>
        <dbReference type="SAM" id="MobiDB-lite"/>
    </source>
</evidence>
<dbReference type="PANTHER" id="PTHR33737">
    <property type="entry name" value="OS05G0121800 PROTEIN"/>
    <property type="match status" value="1"/>
</dbReference>
<name>A0AAV8RQ71_ENSVE</name>
<protein>
    <submittedName>
        <fullName evidence="2">Uncharacterized protein</fullName>
    </submittedName>
</protein>
<dbReference type="PANTHER" id="PTHR33737:SF2">
    <property type="entry name" value="OS12G0102700 PROTEIN"/>
    <property type="match status" value="1"/>
</dbReference>
<evidence type="ECO:0000313" key="3">
    <source>
        <dbReference type="Proteomes" id="UP001222027"/>
    </source>
</evidence>
<feature type="region of interest" description="Disordered" evidence="1">
    <location>
        <begin position="318"/>
        <end position="372"/>
    </location>
</feature>
<feature type="compositionally biased region" description="Low complexity" evidence="1">
    <location>
        <begin position="349"/>
        <end position="372"/>
    </location>
</feature>
<reference evidence="2 3" key="1">
    <citation type="submission" date="2022-12" db="EMBL/GenBank/DDBJ databases">
        <title>Chromosome-scale assembly of the Ensete ventricosum genome.</title>
        <authorList>
            <person name="Dussert Y."/>
            <person name="Stocks J."/>
            <person name="Wendawek A."/>
            <person name="Woldeyes F."/>
            <person name="Nichols R.A."/>
            <person name="Borrell J.S."/>
        </authorList>
    </citation>
    <scope>NUCLEOTIDE SEQUENCE [LARGE SCALE GENOMIC DNA]</scope>
    <source>
        <strain evidence="3">cv. Maze</strain>
        <tissue evidence="2">Seeds</tissue>
    </source>
</reference>
<dbReference type="InterPro" id="IPR045882">
    <property type="entry name" value="GPT1/2"/>
</dbReference>
<feature type="compositionally biased region" description="Polar residues" evidence="1">
    <location>
        <begin position="457"/>
        <end position="470"/>
    </location>
</feature>
<feature type="region of interest" description="Disordered" evidence="1">
    <location>
        <begin position="15"/>
        <end position="39"/>
    </location>
</feature>
<feature type="compositionally biased region" description="Low complexity" evidence="1">
    <location>
        <begin position="277"/>
        <end position="297"/>
    </location>
</feature>
<comment type="caution">
    <text evidence="2">The sequence shown here is derived from an EMBL/GenBank/DDBJ whole genome shotgun (WGS) entry which is preliminary data.</text>
</comment>
<organism evidence="2 3">
    <name type="scientific">Ensete ventricosum</name>
    <name type="common">Abyssinian banana</name>
    <name type="synonym">Musa ensete</name>
    <dbReference type="NCBI Taxonomy" id="4639"/>
    <lineage>
        <taxon>Eukaryota</taxon>
        <taxon>Viridiplantae</taxon>
        <taxon>Streptophyta</taxon>
        <taxon>Embryophyta</taxon>
        <taxon>Tracheophyta</taxon>
        <taxon>Spermatophyta</taxon>
        <taxon>Magnoliopsida</taxon>
        <taxon>Liliopsida</taxon>
        <taxon>Zingiberales</taxon>
        <taxon>Musaceae</taxon>
        <taxon>Ensete</taxon>
    </lineage>
</organism>
<sequence length="524" mass="56914">MEMLSLIDVSSEDDLLTAPHCGDPNDQSSSAGSQVKTFKQMEQAIQESELKQLKSGKQRLRKSLDWDRDFFTSEGVLNHEELATLNSTFKKTEAYSLPTIPEDVRRKAESNSTLDNDSCALENLEVDLFENVQACKQKALVNGEKALSLVHSSKKNNPAKEDAQPHGSSVKFEPFSHIKNKSHVSLERQGVKGLLHKHNSGGATVVTNVAADRTTHWKTLSKPTRVLSGATMPSMPAKTRFLPENTQIRTSNMKDKPGNVLMHKSSIVSRKKNEGPSSSNSKSFQSSKSTLKLVSSSSDKEKAPLKITGITSTSSTISCPSSSGSITKKASNRTGRIIMRRNASDPAISPDSTVKLSSSTSPGSSFDSVAAGSSSPTLFDTEVSSSSHLLEGTDNDKVCSPGLKSCQNFKYGGSQPCRLHITESSSYDELPSEASRRNHPRSFTNKSSEAKCYGSSAKKTLTSQTSNKQPNFPKATFGMSETDSVNKVKPSKIQDTTLATRNKTITSDSKQTQSTARKYRILIS</sequence>
<feature type="region of interest" description="Disordered" evidence="1">
    <location>
        <begin position="427"/>
        <end position="488"/>
    </location>
</feature>
<dbReference type="AlphaFoldDB" id="A0AAV8RQ71"/>
<dbReference type="Proteomes" id="UP001222027">
    <property type="component" value="Unassembled WGS sequence"/>
</dbReference>
<dbReference type="EMBL" id="JAQQAF010000002">
    <property type="protein sequence ID" value="KAJ8505799.1"/>
    <property type="molecule type" value="Genomic_DNA"/>
</dbReference>